<organism evidence="3 4">
    <name type="scientific">Prolemur simus</name>
    <name type="common">Greater bamboo lemur</name>
    <name type="synonym">Hapalemur simus</name>
    <dbReference type="NCBI Taxonomy" id="1328070"/>
    <lineage>
        <taxon>Eukaryota</taxon>
        <taxon>Metazoa</taxon>
        <taxon>Chordata</taxon>
        <taxon>Craniata</taxon>
        <taxon>Vertebrata</taxon>
        <taxon>Euteleostomi</taxon>
        <taxon>Mammalia</taxon>
        <taxon>Eutheria</taxon>
        <taxon>Euarchontoglires</taxon>
        <taxon>Primates</taxon>
        <taxon>Strepsirrhini</taxon>
        <taxon>Lemuriformes</taxon>
        <taxon>Lemuridae</taxon>
        <taxon>Prolemur</taxon>
    </lineage>
</organism>
<protein>
    <recommendedName>
        <fullName evidence="2">Fibrous sheath-interacting protein 2 C-terminal domain-containing protein</fullName>
    </recommendedName>
</protein>
<dbReference type="Pfam" id="PF15783">
    <property type="entry name" value="FSIP2"/>
    <property type="match status" value="2"/>
</dbReference>
<dbReference type="PANTHER" id="PTHR21856">
    <property type="entry name" value="FIBROUS SHEATH-INTERACTING PROTEIN 2"/>
    <property type="match status" value="1"/>
</dbReference>
<reference evidence="3" key="1">
    <citation type="submission" date="2025-08" db="UniProtKB">
        <authorList>
            <consortium name="Ensembl"/>
        </authorList>
    </citation>
    <scope>IDENTIFICATION</scope>
</reference>
<proteinExistence type="predicted"/>
<feature type="region of interest" description="Disordered" evidence="1">
    <location>
        <begin position="62"/>
        <end position="86"/>
    </location>
</feature>
<reference evidence="3" key="2">
    <citation type="submission" date="2025-09" db="UniProtKB">
        <authorList>
            <consortium name="Ensembl"/>
        </authorList>
    </citation>
    <scope>IDENTIFICATION</scope>
</reference>
<dbReference type="InterPro" id="IPR031554">
    <property type="entry name" value="FSIP2_C"/>
</dbReference>
<dbReference type="AlphaFoldDB" id="A0A8C8YWY8"/>
<evidence type="ECO:0000256" key="1">
    <source>
        <dbReference type="SAM" id="MobiDB-lite"/>
    </source>
</evidence>
<name>A0A8C8YWY8_PROSS</name>
<dbReference type="Proteomes" id="UP000694414">
    <property type="component" value="Unplaced"/>
</dbReference>
<dbReference type="GeneTree" id="ENSGT00680000100018"/>
<evidence type="ECO:0000313" key="4">
    <source>
        <dbReference type="Proteomes" id="UP000694414"/>
    </source>
</evidence>
<dbReference type="InterPro" id="IPR038891">
    <property type="entry name" value="FSIP2"/>
</dbReference>
<keyword evidence="4" id="KW-1185">Reference proteome</keyword>
<feature type="domain" description="Fibrous sheath-interacting protein 2 C-terminal" evidence="2">
    <location>
        <begin position="326"/>
        <end position="641"/>
    </location>
</feature>
<feature type="compositionally biased region" description="Polar residues" evidence="1">
    <location>
        <begin position="62"/>
        <end position="74"/>
    </location>
</feature>
<accession>A0A8C8YWY8</accession>
<feature type="domain" description="Fibrous sheath-interacting protein 2 C-terminal" evidence="2">
    <location>
        <begin position="117"/>
        <end position="324"/>
    </location>
</feature>
<evidence type="ECO:0000313" key="3">
    <source>
        <dbReference type="Ensembl" id="ENSPSMP00000006794.1"/>
    </source>
</evidence>
<dbReference type="GO" id="GO:0005739">
    <property type="term" value="C:mitochondrion"/>
    <property type="evidence" value="ECO:0007669"/>
    <property type="project" value="TreeGrafter"/>
</dbReference>
<sequence length="646" mass="72241">MVNKLIFSSLPETQTHDRCQNVNDDENQAKLYDTALKLIDSLLKEFSDAQIKVFRPDKGNQFFPSSGKDSSVSKIPSRYKESNTDEVSPSIKIETVDKMPCEHKMTKIPSSDKIPFQDKIPAIDKTLVNKIVHSSVCNILKEYRLQDSICKNINNDGENLARQLSSAVINEIFQHQLNLLFCDEVPVSTCLPLESKDVVKKVQKVAQTASKECQTSSPYTIMLPHKFLEKVISALLRKIFSTISNTKTKLSEGNLLAEMDFLQMKLVNAVAAEISKDEDMIIQYVESLHSNDDEIIQLVAQSIYNNLLTQFGSQETIQNCTTSGYVIQTTNVLPPEPSHVHKLSYNIVEEISVQFLSKLLSMFPKLPKERTKSLEIEMEKITSKILNSIQEFISKSKIKLVASANESPAVPVTDNATIEKVVNSVYTSILKHSGSPTSVFKDLMGKSNALSDIIGFLMVKEISNSEFQPPLEEEVSSTELVLEAVKVMEKVVKIIDKFRFQENSSSRKDCTLDAKFLEEALALFLAKLVKLPSTSSKDEKNLSKPELNKIASQLTKSVTAEISRSNISLVKAYPEKHFLNPESIEMISQVVDSVYSNVLQQSGTDKELYYNIKDTNKVFPKKVAGLIIDGVSNFPLDAEAVSSKNK</sequence>
<evidence type="ECO:0000259" key="2">
    <source>
        <dbReference type="Pfam" id="PF15783"/>
    </source>
</evidence>
<dbReference type="Ensembl" id="ENSPSMT00000008021.1">
    <property type="protein sequence ID" value="ENSPSMP00000006794.1"/>
    <property type="gene ID" value="ENSPSMG00000005085.1"/>
</dbReference>
<dbReference type="PANTHER" id="PTHR21856:SF7">
    <property type="entry name" value="FIBROUS SHEATH-INTERACTING PROTEIN 2"/>
    <property type="match status" value="1"/>
</dbReference>